<sequence>MIFAWQARRGDAGRPPENSQARKEKHVLTQNPDALVEVLHVPINPSNQPLDVSQVPMEQMEISHVSTQDPIPTVELISQKSPPRGRPVGRSKRGGLMRGAGDDRLIAFVRDRTSRERSAEGSHGRRTRSRSNHRPDRCQSSQSPPRGSNFGSHGRSAHIDVGLERGASPEPVGGIRGNNLMLTSLDEELNREQPHLNLDQKNKGKAVALTPLSSSHRSLVHRLSQALANEPTASGGEEDEIDVDAPPDRGKYLEEEAQHIHTMEGQEASPKEASCSTKQNRCIAAPQNPLDKCSP</sequence>
<feature type="compositionally biased region" description="Polar residues" evidence="1">
    <location>
        <begin position="138"/>
        <end position="151"/>
    </location>
</feature>
<dbReference type="PROSITE" id="PS51061">
    <property type="entry name" value="R3H"/>
    <property type="match status" value="1"/>
</dbReference>
<dbReference type="Proteomes" id="UP001085076">
    <property type="component" value="Miscellaneous, Linkage group lg03"/>
</dbReference>
<keyword evidence="4" id="KW-1185">Reference proteome</keyword>
<evidence type="ECO:0000313" key="4">
    <source>
        <dbReference type="Proteomes" id="UP001085076"/>
    </source>
</evidence>
<feature type="region of interest" description="Disordered" evidence="1">
    <location>
        <begin position="260"/>
        <end position="295"/>
    </location>
</feature>
<protein>
    <recommendedName>
        <fullName evidence="2">R3H domain-containing protein</fullName>
    </recommendedName>
</protein>
<proteinExistence type="predicted"/>
<evidence type="ECO:0000256" key="1">
    <source>
        <dbReference type="SAM" id="MobiDB-lite"/>
    </source>
</evidence>
<reference evidence="3" key="2">
    <citation type="journal article" date="2022" name="Hortic Res">
        <title>The genome of Dioscorea zingiberensis sheds light on the biosynthesis, origin and evolution of the medicinally important diosgenin saponins.</title>
        <authorList>
            <person name="Li Y."/>
            <person name="Tan C."/>
            <person name="Li Z."/>
            <person name="Guo J."/>
            <person name="Li S."/>
            <person name="Chen X."/>
            <person name="Wang C."/>
            <person name="Dai X."/>
            <person name="Yang H."/>
            <person name="Song W."/>
            <person name="Hou L."/>
            <person name="Xu J."/>
            <person name="Tong Z."/>
            <person name="Xu A."/>
            <person name="Yuan X."/>
            <person name="Wang W."/>
            <person name="Yang Q."/>
            <person name="Chen L."/>
            <person name="Sun Z."/>
            <person name="Wang K."/>
            <person name="Pan B."/>
            <person name="Chen J."/>
            <person name="Bao Y."/>
            <person name="Liu F."/>
            <person name="Qi X."/>
            <person name="Gang D.R."/>
            <person name="Wen J."/>
            <person name="Li J."/>
        </authorList>
    </citation>
    <scope>NUCLEOTIDE SEQUENCE</scope>
    <source>
        <strain evidence="3">Dzin_1.0</strain>
    </source>
</reference>
<feature type="domain" description="R3H" evidence="2">
    <location>
        <begin position="183"/>
        <end position="249"/>
    </location>
</feature>
<feature type="compositionally biased region" description="Polar residues" evidence="1">
    <location>
        <begin position="64"/>
        <end position="81"/>
    </location>
</feature>
<name>A0A9D5CU71_9LILI</name>
<evidence type="ECO:0000259" key="2">
    <source>
        <dbReference type="PROSITE" id="PS51061"/>
    </source>
</evidence>
<feature type="compositionally biased region" description="Acidic residues" evidence="1">
    <location>
        <begin position="236"/>
        <end position="245"/>
    </location>
</feature>
<feature type="region of interest" description="Disordered" evidence="1">
    <location>
        <begin position="61"/>
        <end position="156"/>
    </location>
</feature>
<comment type="caution">
    <text evidence="3">The sequence shown here is derived from an EMBL/GenBank/DDBJ whole genome shotgun (WGS) entry which is preliminary data.</text>
</comment>
<gene>
    <name evidence="3" type="ORF">J5N97_015399</name>
</gene>
<dbReference type="EMBL" id="JAGGNH010000003">
    <property type="protein sequence ID" value="KAJ0979925.1"/>
    <property type="molecule type" value="Genomic_DNA"/>
</dbReference>
<dbReference type="InterPro" id="IPR001374">
    <property type="entry name" value="R3H_dom"/>
</dbReference>
<feature type="region of interest" description="Disordered" evidence="1">
    <location>
        <begin position="1"/>
        <end position="26"/>
    </location>
</feature>
<reference evidence="3" key="1">
    <citation type="submission" date="2021-03" db="EMBL/GenBank/DDBJ databases">
        <authorList>
            <person name="Li Z."/>
            <person name="Yang C."/>
        </authorList>
    </citation>
    <scope>NUCLEOTIDE SEQUENCE</scope>
    <source>
        <strain evidence="3">Dzin_1.0</strain>
        <tissue evidence="3">Leaf</tissue>
    </source>
</reference>
<dbReference type="GO" id="GO:0003676">
    <property type="term" value="F:nucleic acid binding"/>
    <property type="evidence" value="ECO:0007669"/>
    <property type="project" value="UniProtKB-UniRule"/>
</dbReference>
<accession>A0A9D5CU71</accession>
<feature type="region of interest" description="Disordered" evidence="1">
    <location>
        <begin position="226"/>
        <end position="248"/>
    </location>
</feature>
<evidence type="ECO:0000313" key="3">
    <source>
        <dbReference type="EMBL" id="KAJ0979925.1"/>
    </source>
</evidence>
<organism evidence="3 4">
    <name type="scientific">Dioscorea zingiberensis</name>
    <dbReference type="NCBI Taxonomy" id="325984"/>
    <lineage>
        <taxon>Eukaryota</taxon>
        <taxon>Viridiplantae</taxon>
        <taxon>Streptophyta</taxon>
        <taxon>Embryophyta</taxon>
        <taxon>Tracheophyta</taxon>
        <taxon>Spermatophyta</taxon>
        <taxon>Magnoliopsida</taxon>
        <taxon>Liliopsida</taxon>
        <taxon>Dioscoreales</taxon>
        <taxon>Dioscoreaceae</taxon>
        <taxon>Dioscorea</taxon>
    </lineage>
</organism>
<feature type="compositionally biased region" description="Basic and acidic residues" evidence="1">
    <location>
        <begin position="100"/>
        <end position="123"/>
    </location>
</feature>
<dbReference type="AlphaFoldDB" id="A0A9D5CU71"/>